<accession>A0A835UAC3</accession>
<gene>
    <name evidence="2" type="ORF">HPP92_025317</name>
</gene>
<dbReference type="PANTHER" id="PTHR34536">
    <property type="entry name" value="DENTIN SIALOPHOSPHOPROTEIN-LIKE PROTEIN"/>
    <property type="match status" value="1"/>
</dbReference>
<dbReference type="PANTHER" id="PTHR34536:SF6">
    <property type="entry name" value="DENTIN SIALOPHOSPHOPROTEIN-LIKE PROTEIN"/>
    <property type="match status" value="1"/>
</dbReference>
<organism evidence="2 3">
    <name type="scientific">Vanilla planifolia</name>
    <name type="common">Vanilla</name>
    <dbReference type="NCBI Taxonomy" id="51239"/>
    <lineage>
        <taxon>Eukaryota</taxon>
        <taxon>Viridiplantae</taxon>
        <taxon>Streptophyta</taxon>
        <taxon>Embryophyta</taxon>
        <taxon>Tracheophyta</taxon>
        <taxon>Spermatophyta</taxon>
        <taxon>Magnoliopsida</taxon>
        <taxon>Liliopsida</taxon>
        <taxon>Asparagales</taxon>
        <taxon>Orchidaceae</taxon>
        <taxon>Vanilloideae</taxon>
        <taxon>Vanilleae</taxon>
        <taxon>Vanilla</taxon>
    </lineage>
</organism>
<proteinExistence type="predicted"/>
<comment type="caution">
    <text evidence="2">The sequence shown here is derived from an EMBL/GenBank/DDBJ whole genome shotgun (WGS) entry which is preliminary data.</text>
</comment>
<sequence>MSWSVGPEFSRSIDSELKWKTSSNCKPRALRRARTFKQESLKKSTMKNMKEIEDIFDRDTKNKGDIMVSKSEKLGVSILGRRFGDSPESFPIKKRFSFLLSQLPSCLSSSSSISDHYHGNHTVIFHNDSDLVQQDKPGGSPSIELDCDQGRNIPTEKRSLDYTHTLQVDVPEDFSGISILAAAASIERELMDAAGQPLLGHPSIETQLLSKISETDSVEENRPSCDPVLRNKKRKTQLVPYSSAEVLVRDPGDGKSDECERGNSFVSVDSSSGKIKMPSSCDGRLHWDLNTDMDAWENLPGKKIDSELNDTFFLNKGGNLNGEYENQESGFVTDEVGRLSTVNHSQCCLGKYEGEKFYEKFEDTNHRGADKKNCLVTADDFLVESIAESVSDTKMVDASKEDKHKADSVSVNMEVCTDNNVPRPVISGHAAVVSTINGNEPIITTDDTQQSVACQLDKDPCGMKVLGVHENTIGLPKIKNSSRSMLHEGCLPDGTVCSIEVNALPCQSTIVAKTEGNSLGNTYVEQLPHSIPCVTNHDKNSMDDSNTCCLSSDSSLGSEKATSPIMFCSKYSTLDSEGIMQGTNGIPPVDDTLSSLDLCRTSTDCHLNSPGKDDNYLKCSGQISFEEEFGSGSHPNATPIDADHNTGMEMVEFLGDDDSQYEDGELRESILNIWGEDGAEEVEADHVDYESDGRQTDFNVDECAFKSQTDFAFGVEESKQEGMMAYSHSDENRLLVAGDDSQSKHFQTYYSKQDASNASCWKEDFTIDILKLSKDTVNIGDGIEMDTRGQKRLLAPDGADDVGESPGKSSQQACHRLKSSGWDKMPHADAEVNSLQNFDCGSFAQSVGIETAKGTSVFSSMRRNASSGVQISKFFEASCQKEVSQTRASRNIDTRRSIGRSWLPFHAQGKRRDDSWVGSHDDHGYSLYDKSGCRSAASFAPFCSRNAAAAAIAKVESTGFVVAPDGTVVKAGGLGSSTTVCSHSSKSTAHSHSVRGSSPMEFSGSFGMSCTLCNSREPNSDRGANVGRGRGQRCFYETAIPVHRYRYHSPMANGRIRSESLQHPLSRRERSFSPHRRSIHLSREPVRSPSRYRTRCPHAWASPIGSNDGWIDGVPNTRRQSRSPPNFKSQRKLLRQSSDHCRTVSGEELAGYAPLCSSKSSQVVDSGLIDRKNLEDRHQHRRPSGRSSVNRWLSRSPRLDHVDSRGRMKLDDYYRPLHSERFQLYAGCDNGSKYEGCDGGRRGRSNRYDVLPPEGHFKNNGNVNRLHYDDDSFKVQEAKTMSLRFQHSGVHGALNSGFNVEKGVCNGRFREEMRHFGHRRHG</sequence>
<dbReference type="Proteomes" id="UP000639772">
    <property type="component" value="Unassembled WGS sequence"/>
</dbReference>
<dbReference type="EMBL" id="JADCNM010000014">
    <property type="protein sequence ID" value="KAG0454013.1"/>
    <property type="molecule type" value="Genomic_DNA"/>
</dbReference>
<dbReference type="OrthoDB" id="1350766at2759"/>
<feature type="region of interest" description="Disordered" evidence="1">
    <location>
        <begin position="1061"/>
        <end position="1091"/>
    </location>
</feature>
<evidence type="ECO:0000313" key="3">
    <source>
        <dbReference type="Proteomes" id="UP000639772"/>
    </source>
</evidence>
<name>A0A835UAC3_VANPL</name>
<feature type="region of interest" description="Disordered" evidence="1">
    <location>
        <begin position="1172"/>
        <end position="1192"/>
    </location>
</feature>
<feature type="compositionally biased region" description="Basic and acidic residues" evidence="1">
    <location>
        <begin position="1061"/>
        <end position="1072"/>
    </location>
</feature>
<evidence type="ECO:0000313" key="2">
    <source>
        <dbReference type="EMBL" id="KAG0454013.1"/>
    </source>
</evidence>
<reference evidence="2 3" key="1">
    <citation type="journal article" date="2020" name="Nat. Food">
        <title>A phased Vanilla planifolia genome enables genetic improvement of flavour and production.</title>
        <authorList>
            <person name="Hasing T."/>
            <person name="Tang H."/>
            <person name="Brym M."/>
            <person name="Khazi F."/>
            <person name="Huang T."/>
            <person name="Chambers A.H."/>
        </authorList>
    </citation>
    <scope>NUCLEOTIDE SEQUENCE [LARGE SCALE GENOMIC DNA]</scope>
    <source>
        <tissue evidence="2">Leaf</tissue>
    </source>
</reference>
<protein>
    <submittedName>
        <fullName evidence="2">Uncharacterized protein</fullName>
    </submittedName>
</protein>
<feature type="region of interest" description="Disordered" evidence="1">
    <location>
        <begin position="1107"/>
        <end position="1135"/>
    </location>
</feature>
<evidence type="ECO:0000256" key="1">
    <source>
        <dbReference type="SAM" id="MobiDB-lite"/>
    </source>
</evidence>